<name>A0ACC5YIZ0_9TELE</name>
<evidence type="ECO:0000313" key="2">
    <source>
        <dbReference type="Proteomes" id="UP000830395"/>
    </source>
</evidence>
<dbReference type="Proteomes" id="UP000830395">
    <property type="component" value="Chromosome 9"/>
</dbReference>
<evidence type="ECO:0000313" key="1">
    <source>
        <dbReference type="EMBL" id="MCJ8735649.1"/>
    </source>
</evidence>
<comment type="caution">
    <text evidence="1">The sequence shown here is derived from an EMBL/GenBank/DDBJ whole genome shotgun (WGS) entry which is preliminary data.</text>
</comment>
<accession>A0ACC5YIZ0</accession>
<protein>
    <submittedName>
        <fullName evidence="1">Uncharacterized protein</fullName>
    </submittedName>
</protein>
<sequence length="158" mass="18246">MYPAFKRIWNYLQMTVLRRYSEERNSINVMTGPIFDYDFDGLRDTVEKIIEHAGDSAPVPTHLYMIIMSCEGENATVEECDGSISTVSFILPHRPDNSESCNSSEEPSRWVEDILRTHTARIRDVELLTGLDFYRSIALPYTNTLALKTYLHTFEENV</sequence>
<proteinExistence type="predicted"/>
<reference evidence="1" key="1">
    <citation type="submission" date="2020-02" db="EMBL/GenBank/DDBJ databases">
        <title>Genome sequencing of the panga catfish, Pangasius djambal.</title>
        <authorList>
            <person name="Wen M."/>
            <person name="Zahm M."/>
            <person name="Roques C."/>
            <person name="Cabau C."/>
            <person name="Klopp C."/>
            <person name="Donnadieu C."/>
            <person name="Jouanno E."/>
            <person name="Avarre J.-C."/>
            <person name="Campet M."/>
            <person name="Ha T."/>
            <person name="Dugue R."/>
            <person name="Lampietro C."/>
            <person name="Louis A."/>
            <person name="Herpin A."/>
            <person name="Echchiki A."/>
            <person name="Berthelot C."/>
            <person name="Parey E."/>
            <person name="Roest-Crollius H."/>
            <person name="Braasch I."/>
            <person name="Postlethwait J.H."/>
            <person name="Bobe J."/>
            <person name="Montfort J."/>
            <person name="Bouchez O."/>
            <person name="Begum T."/>
            <person name="Schartl M."/>
            <person name="Gustiano R."/>
            <person name="Guiguen Y."/>
        </authorList>
    </citation>
    <scope>NUCLEOTIDE SEQUENCE</scope>
    <source>
        <strain evidence="1">Pdj_M5554</strain>
    </source>
</reference>
<organism evidence="1 2">
    <name type="scientific">Pangasius djambal</name>
    <dbReference type="NCBI Taxonomy" id="1691987"/>
    <lineage>
        <taxon>Eukaryota</taxon>
        <taxon>Metazoa</taxon>
        <taxon>Chordata</taxon>
        <taxon>Craniata</taxon>
        <taxon>Vertebrata</taxon>
        <taxon>Euteleostomi</taxon>
        <taxon>Actinopterygii</taxon>
        <taxon>Neopterygii</taxon>
        <taxon>Teleostei</taxon>
        <taxon>Ostariophysi</taxon>
        <taxon>Siluriformes</taxon>
        <taxon>Pangasiidae</taxon>
        <taxon>Pangasius</taxon>
    </lineage>
</organism>
<gene>
    <name evidence="1" type="ORF">PDJAM_G00249660</name>
</gene>
<keyword evidence="2" id="KW-1185">Reference proteome</keyword>
<dbReference type="EMBL" id="CM040983">
    <property type="protein sequence ID" value="MCJ8735649.1"/>
    <property type="molecule type" value="Genomic_DNA"/>
</dbReference>